<feature type="domain" description="Mga helix-turn-helix" evidence="3">
    <location>
        <begin position="94"/>
        <end position="179"/>
    </location>
</feature>
<dbReference type="PANTHER" id="PTHR30185">
    <property type="entry name" value="CRYPTIC BETA-GLUCOSIDE BGL OPERON ANTITERMINATOR"/>
    <property type="match status" value="1"/>
</dbReference>
<dbReference type="InterPro" id="IPR007737">
    <property type="entry name" value="Mga_HTH"/>
</dbReference>
<sequence length="494" mass="57463">MDKGCEKTDFLFLEDLKSMIKRTNMLEKTSERQIKLALLLGMAAIDCSTLAEQLGVTKKTLLTDIAFFNHTYAPVCINTDKYQVASLLLPPEINLEDLIKQILNQSTNVQILQVIFEVEPTLSKLANKLYLSETSIRRIIANINTYFSEINAPLSIHISSKLKIIGDESYIRQFFCSMFREQYTPQQLPHFYHIFDVLQRYYKKQATHQTISTYKVIINSFYLYTAIIRIGQGHLISENKGNPINDPSFFEIIKNNTVFCSIIEKEYGFNVTTTTVSNLLDKKIYFPCVQSAPSSQGEYQRIRQFSEYFYRSLSQDFSLNQEGIQKLSELINYNKNRQFFKTTYLQILSEILFTHSPQILKAYNQAIDHAGLMMIKRNQLLYEELLLELISLSPALLTTVFPYKKKVSILIVSYQEERTLALYKQLLFKKIPTIHRIHTYTDNIFQVNYDTVNQYDLVLTDIELNQAKTKAKMIKISKIPTTSFWNNIETVLYT</sequence>
<gene>
    <name evidence="4" type="ORF">EM151A_1510</name>
</gene>
<dbReference type="PANTHER" id="PTHR30185:SF18">
    <property type="entry name" value="TRANSCRIPTIONAL REGULATOR MTLR"/>
    <property type="match status" value="1"/>
</dbReference>
<accession>A0AAI8R8D3</accession>
<evidence type="ECO:0000256" key="1">
    <source>
        <dbReference type="ARBA" id="ARBA00023015"/>
    </source>
</evidence>
<evidence type="ECO:0000259" key="3">
    <source>
        <dbReference type="Pfam" id="PF05043"/>
    </source>
</evidence>
<dbReference type="Pfam" id="PF05043">
    <property type="entry name" value="Mga"/>
    <property type="match status" value="1"/>
</dbReference>
<keyword evidence="1" id="KW-0805">Transcription regulation</keyword>
<reference evidence="4 5" key="1">
    <citation type="submission" date="2019-07" db="EMBL/GenBank/DDBJ databases">
        <title>antibiotic susceptibility of plant-derived lactic acid bacteria.</title>
        <authorList>
            <person name="Sugiyama M."/>
            <person name="Noda M."/>
        </authorList>
    </citation>
    <scope>NUCLEOTIDE SEQUENCE [LARGE SCALE GENOMIC DNA]</scope>
    <source>
        <strain evidence="4 5">15-1A</strain>
    </source>
</reference>
<dbReference type="Proteomes" id="UP000509460">
    <property type="component" value="Chromosome"/>
</dbReference>
<keyword evidence="2" id="KW-0804">Transcription</keyword>
<dbReference type="InterPro" id="IPR050661">
    <property type="entry name" value="BglG_antiterminators"/>
</dbReference>
<evidence type="ECO:0000313" key="4">
    <source>
        <dbReference type="EMBL" id="BBM14715.1"/>
    </source>
</evidence>
<dbReference type="EMBL" id="AP019810">
    <property type="protein sequence ID" value="BBM14715.1"/>
    <property type="molecule type" value="Genomic_DNA"/>
</dbReference>
<evidence type="ECO:0000256" key="2">
    <source>
        <dbReference type="ARBA" id="ARBA00023163"/>
    </source>
</evidence>
<proteinExistence type="predicted"/>
<organism evidence="4 5">
    <name type="scientific">Enterococcus mundtii</name>
    <dbReference type="NCBI Taxonomy" id="53346"/>
    <lineage>
        <taxon>Bacteria</taxon>
        <taxon>Bacillati</taxon>
        <taxon>Bacillota</taxon>
        <taxon>Bacilli</taxon>
        <taxon>Lactobacillales</taxon>
        <taxon>Enterococcaceae</taxon>
        <taxon>Enterococcus</taxon>
    </lineage>
</organism>
<evidence type="ECO:0000313" key="5">
    <source>
        <dbReference type="Proteomes" id="UP000509460"/>
    </source>
</evidence>
<name>A0AAI8R8D3_ENTMU</name>
<protein>
    <submittedName>
        <fullName evidence="4">M protein trans-acting positive regulator</fullName>
    </submittedName>
</protein>
<dbReference type="AlphaFoldDB" id="A0AAI8R8D3"/>